<dbReference type="InterPro" id="IPR018060">
    <property type="entry name" value="HTH_AraC"/>
</dbReference>
<keyword evidence="3" id="KW-0804">Transcription</keyword>
<dbReference type="EMBL" id="AGRW01000053">
    <property type="protein sequence ID" value="EIC00814.1"/>
    <property type="molecule type" value="Genomic_DNA"/>
</dbReference>
<organism evidence="5 6">
    <name type="scientific">Treponema saccharophilum DSM 2985</name>
    <dbReference type="NCBI Taxonomy" id="907348"/>
    <lineage>
        <taxon>Bacteria</taxon>
        <taxon>Pseudomonadati</taxon>
        <taxon>Spirochaetota</taxon>
        <taxon>Spirochaetia</taxon>
        <taxon>Spirochaetales</taxon>
        <taxon>Treponemataceae</taxon>
        <taxon>Treponema</taxon>
    </lineage>
</organism>
<dbReference type="eggNOG" id="COG1917">
    <property type="taxonomic scope" value="Bacteria"/>
</dbReference>
<accession>H7EN86</accession>
<dbReference type="InterPro" id="IPR018062">
    <property type="entry name" value="HTH_AraC-typ_CS"/>
</dbReference>
<dbReference type="InterPro" id="IPR037923">
    <property type="entry name" value="HTH-like"/>
</dbReference>
<dbReference type="Gene3D" id="2.60.120.10">
    <property type="entry name" value="Jelly Rolls"/>
    <property type="match status" value="1"/>
</dbReference>
<dbReference type="InterPro" id="IPR009057">
    <property type="entry name" value="Homeodomain-like_sf"/>
</dbReference>
<evidence type="ECO:0000313" key="6">
    <source>
        <dbReference type="Proteomes" id="UP000003571"/>
    </source>
</evidence>
<evidence type="ECO:0000256" key="3">
    <source>
        <dbReference type="ARBA" id="ARBA00023163"/>
    </source>
</evidence>
<gene>
    <name evidence="5" type="ORF">TresaDRAFT_0639</name>
</gene>
<dbReference type="STRING" id="907348.TresaDRAFT_0639"/>
<dbReference type="eggNOG" id="COG4977">
    <property type="taxonomic scope" value="Bacteria"/>
</dbReference>
<proteinExistence type="predicted"/>
<dbReference type="PANTHER" id="PTHR43280:SF28">
    <property type="entry name" value="HTH-TYPE TRANSCRIPTIONAL ACTIVATOR RHAS"/>
    <property type="match status" value="1"/>
</dbReference>
<dbReference type="Proteomes" id="UP000003571">
    <property type="component" value="Unassembled WGS sequence"/>
</dbReference>
<dbReference type="GO" id="GO:0043565">
    <property type="term" value="F:sequence-specific DNA binding"/>
    <property type="evidence" value="ECO:0007669"/>
    <property type="project" value="InterPro"/>
</dbReference>
<reference evidence="5 6" key="1">
    <citation type="submission" date="2011-09" db="EMBL/GenBank/DDBJ databases">
        <title>The draft genome of Treponema saccharophilum DSM 2985.</title>
        <authorList>
            <consortium name="US DOE Joint Genome Institute (JGI-PGF)"/>
            <person name="Lucas S."/>
            <person name="Copeland A."/>
            <person name="Lapidus A."/>
            <person name="Glavina del Rio T."/>
            <person name="Dalin E."/>
            <person name="Tice H."/>
            <person name="Bruce D."/>
            <person name="Goodwin L."/>
            <person name="Pitluck S."/>
            <person name="Peters L."/>
            <person name="Kyrpides N."/>
            <person name="Mavromatis K."/>
            <person name="Ivanova N."/>
            <person name="Markowitz V."/>
            <person name="Cheng J.-F."/>
            <person name="Hugenholtz P."/>
            <person name="Woyke T."/>
            <person name="Wu D."/>
            <person name="Gronow S."/>
            <person name="Wellnitz S."/>
            <person name="Brambilla E."/>
            <person name="Klenk H.-P."/>
            <person name="Eisen J.A."/>
        </authorList>
    </citation>
    <scope>NUCLEOTIDE SEQUENCE [LARGE SCALE GENOMIC DNA]</scope>
    <source>
        <strain evidence="5 6">DSM 2985</strain>
    </source>
</reference>
<protein>
    <submittedName>
        <fullName evidence="5">Transcriptional regulator, AraC family</fullName>
    </submittedName>
</protein>
<dbReference type="AlphaFoldDB" id="H7EN86"/>
<dbReference type="InterPro" id="IPR014710">
    <property type="entry name" value="RmlC-like_jellyroll"/>
</dbReference>
<comment type="caution">
    <text evidence="5">The sequence shown here is derived from an EMBL/GenBank/DDBJ whole genome shotgun (WGS) entry which is preliminary data.</text>
</comment>
<dbReference type="PROSITE" id="PS00041">
    <property type="entry name" value="HTH_ARAC_FAMILY_1"/>
    <property type="match status" value="1"/>
</dbReference>
<dbReference type="Pfam" id="PF12833">
    <property type="entry name" value="HTH_18"/>
    <property type="match status" value="1"/>
</dbReference>
<feature type="domain" description="HTH araC/xylS-type" evidence="4">
    <location>
        <begin position="185"/>
        <end position="283"/>
    </location>
</feature>
<dbReference type="InterPro" id="IPR003313">
    <property type="entry name" value="AraC-bd"/>
</dbReference>
<keyword evidence="2" id="KW-0238">DNA-binding</keyword>
<dbReference type="PATRIC" id="fig|907348.3.peg.2406"/>
<keyword evidence="6" id="KW-1185">Reference proteome</keyword>
<evidence type="ECO:0000259" key="4">
    <source>
        <dbReference type="PROSITE" id="PS01124"/>
    </source>
</evidence>
<dbReference type="SUPFAM" id="SSF46689">
    <property type="entry name" value="Homeodomain-like"/>
    <property type="match status" value="2"/>
</dbReference>
<dbReference type="Pfam" id="PF02311">
    <property type="entry name" value="AraC_binding"/>
    <property type="match status" value="1"/>
</dbReference>
<name>H7EN86_9SPIR</name>
<dbReference type="SUPFAM" id="SSF51215">
    <property type="entry name" value="Regulatory protein AraC"/>
    <property type="match status" value="1"/>
</dbReference>
<dbReference type="RefSeq" id="WP_002705921.1">
    <property type="nucleotide sequence ID" value="NZ_AGRW01000053.1"/>
</dbReference>
<keyword evidence="1" id="KW-0805">Transcription regulation</keyword>
<dbReference type="SMART" id="SM00342">
    <property type="entry name" value="HTH_ARAC"/>
    <property type="match status" value="1"/>
</dbReference>
<evidence type="ECO:0000256" key="2">
    <source>
        <dbReference type="ARBA" id="ARBA00023125"/>
    </source>
</evidence>
<dbReference type="GO" id="GO:0003700">
    <property type="term" value="F:DNA-binding transcription factor activity"/>
    <property type="evidence" value="ECO:0007669"/>
    <property type="project" value="InterPro"/>
</dbReference>
<evidence type="ECO:0000313" key="5">
    <source>
        <dbReference type="EMBL" id="EIC00814.1"/>
    </source>
</evidence>
<dbReference type="PANTHER" id="PTHR43280">
    <property type="entry name" value="ARAC-FAMILY TRANSCRIPTIONAL REGULATOR"/>
    <property type="match status" value="1"/>
</dbReference>
<dbReference type="OrthoDB" id="359371at2"/>
<sequence>MQNMRAEPDDYRLTSTGCGFSLIKKSHAITNPTRHFHPWWEILYIESGERTFFYANRTLHITAGTFICIAPGILHRAVNPEGEVCNLYNVYFADDNLPLSGESPRFKFIAPLLKNCDPCIALLPDVQSEITALFSKMGREILSAQDGWKNMVWAYLSEILVTVSRQKASAGVAVQPTAEMNGHIAAVIDYLNVNYSGSVSLAYVADMFGLSRSHLSRSFKEATHFGFVEYVNSLRITKACRLLSDGSRSVLDIAMECGFGSLTQFGRCFRALTGTNPLEYRKRRTKAL</sequence>
<dbReference type="Gene3D" id="1.10.10.60">
    <property type="entry name" value="Homeodomain-like"/>
    <property type="match status" value="2"/>
</dbReference>
<dbReference type="PROSITE" id="PS01124">
    <property type="entry name" value="HTH_ARAC_FAMILY_2"/>
    <property type="match status" value="1"/>
</dbReference>
<evidence type="ECO:0000256" key="1">
    <source>
        <dbReference type="ARBA" id="ARBA00023015"/>
    </source>
</evidence>